<dbReference type="Gene3D" id="3.40.640.10">
    <property type="entry name" value="Type I PLP-dependent aspartate aminotransferase-like (Major domain)"/>
    <property type="match status" value="1"/>
</dbReference>
<dbReference type="InterPro" id="IPR015421">
    <property type="entry name" value="PyrdxlP-dep_Trfase_major"/>
</dbReference>
<dbReference type="InterPro" id="IPR004839">
    <property type="entry name" value="Aminotransferase_I/II_large"/>
</dbReference>
<comment type="similarity">
    <text evidence="6">Belongs to the class-I pyridoxal-phosphate-dependent aminotransferase family. Alanine aminotransferase subfamily.</text>
</comment>
<evidence type="ECO:0000256" key="5">
    <source>
        <dbReference type="ARBA" id="ARBA00022898"/>
    </source>
</evidence>
<keyword evidence="9" id="KW-1185">Reference proteome</keyword>
<evidence type="ECO:0000313" key="8">
    <source>
        <dbReference type="EMBL" id="PRP89553.1"/>
    </source>
</evidence>
<comment type="cofactor">
    <cofactor evidence="1">
        <name>pyridoxal 5'-phosphate</name>
        <dbReference type="ChEBI" id="CHEBI:597326"/>
    </cofactor>
</comment>
<evidence type="ECO:0000256" key="1">
    <source>
        <dbReference type="ARBA" id="ARBA00001933"/>
    </source>
</evidence>
<dbReference type="InterPro" id="IPR045088">
    <property type="entry name" value="ALAT1/2-like"/>
</dbReference>
<dbReference type="SUPFAM" id="SSF53383">
    <property type="entry name" value="PLP-dependent transferases"/>
    <property type="match status" value="1"/>
</dbReference>
<dbReference type="PANTHER" id="PTHR11751:SF29">
    <property type="entry name" value="ALANINE TRANSAMINASE"/>
    <property type="match status" value="1"/>
</dbReference>
<proteinExistence type="inferred from homology"/>
<evidence type="ECO:0000259" key="7">
    <source>
        <dbReference type="Pfam" id="PF00155"/>
    </source>
</evidence>
<protein>
    <submittedName>
        <fullName evidence="8">Alanine transaminase</fullName>
    </submittedName>
</protein>
<reference evidence="8 9" key="1">
    <citation type="journal article" date="2018" name="Genome Biol. Evol.">
        <title>Multiple Roots of Fruiting Body Formation in Amoebozoa.</title>
        <authorList>
            <person name="Hillmann F."/>
            <person name="Forbes G."/>
            <person name="Novohradska S."/>
            <person name="Ferling I."/>
            <person name="Riege K."/>
            <person name="Groth M."/>
            <person name="Westermann M."/>
            <person name="Marz M."/>
            <person name="Spaller T."/>
            <person name="Winckler T."/>
            <person name="Schaap P."/>
            <person name="Glockner G."/>
        </authorList>
    </citation>
    <scope>NUCLEOTIDE SEQUENCE [LARGE SCALE GENOMIC DNA]</scope>
    <source>
        <strain evidence="8 9">Jena</strain>
    </source>
</reference>
<dbReference type="FunFam" id="3.40.640.10:FF:000012">
    <property type="entry name" value="alanine aminotransferase 2"/>
    <property type="match status" value="1"/>
</dbReference>
<dbReference type="Proteomes" id="UP000241769">
    <property type="component" value="Unassembled WGS sequence"/>
</dbReference>
<dbReference type="FunFam" id="3.90.1150.10:FF:000010">
    <property type="entry name" value="Alanine aminotransferase 2"/>
    <property type="match status" value="1"/>
</dbReference>
<dbReference type="CDD" id="cd00609">
    <property type="entry name" value="AAT_like"/>
    <property type="match status" value="1"/>
</dbReference>
<dbReference type="STRING" id="1890364.A0A2P6NZZ9"/>
<dbReference type="FunFam" id="1.10.287.1970:FF:000001">
    <property type="entry name" value="Alanine aminotransferase 2"/>
    <property type="match status" value="1"/>
</dbReference>
<evidence type="ECO:0000256" key="3">
    <source>
        <dbReference type="ARBA" id="ARBA00022576"/>
    </source>
</evidence>
<dbReference type="InParanoid" id="A0A2P6NZZ9"/>
<dbReference type="OrthoDB" id="1732682at2759"/>
<sequence>MNRLSAGLKVAHCSTFQRTRPITLLRTHKNMSTVGINIGSRPEDEARAVGSRVKKFLTVENLNPRVVEAEYAVRGELVIRAEEHQKTLKEQQTSGVRKLPFDDLVFCNIGNPQSLQQKPLTFFRQYLSLMENPDLLKEPLIEKIYPADVIRRAKDRISKFPGTGAYSHSKGLPFVRNAIAQFLHKRDGIPANPEDLYLYNGASPAVQNALRLFVKGEEDGIMIPIPQYPLYSASIKLLGGTQLGYYLDEEKEWSTDISELERVYNDSVSRGVTPRALVVINPGNPTGQVLSEASMQAAIRFCQEKKVVLMADEVYQENVYIKKDRPFNSFKKLFSFHSISKGFLGECGHRCGYVEITNVDEEVKAQMYKLSSILLCPNTSGQLLMECMVDPPKEGDESHSLYVKERDDIYDSLKRRAQKLTNFLNTLEGVTCNSAEGAMYAFPQIRLPDKAVAAAKKVGKKPDDFYAIRLLDAAGVVVVPGSGFGQKDNTLHFRTTFLPPESQIEGVMKRLGEFHKKFMDEYR</sequence>
<organism evidence="8 9">
    <name type="scientific">Planoprotostelium fungivorum</name>
    <dbReference type="NCBI Taxonomy" id="1890364"/>
    <lineage>
        <taxon>Eukaryota</taxon>
        <taxon>Amoebozoa</taxon>
        <taxon>Evosea</taxon>
        <taxon>Variosea</taxon>
        <taxon>Cavosteliida</taxon>
        <taxon>Cavosteliaceae</taxon>
        <taxon>Planoprotostelium</taxon>
    </lineage>
</organism>
<dbReference type="FunCoup" id="A0A2P6NZZ9">
    <property type="interactions" value="135"/>
</dbReference>
<comment type="caution">
    <text evidence="8">The sequence shown here is derived from an EMBL/GenBank/DDBJ whole genome shotgun (WGS) entry which is preliminary data.</text>
</comment>
<dbReference type="Gene3D" id="3.90.1150.10">
    <property type="entry name" value="Aspartate Aminotransferase, domain 1"/>
    <property type="match status" value="1"/>
</dbReference>
<dbReference type="GO" id="GO:0030170">
    <property type="term" value="F:pyridoxal phosphate binding"/>
    <property type="evidence" value="ECO:0007669"/>
    <property type="project" value="InterPro"/>
</dbReference>
<evidence type="ECO:0000256" key="4">
    <source>
        <dbReference type="ARBA" id="ARBA00022679"/>
    </source>
</evidence>
<accession>A0A2P6NZZ9</accession>
<keyword evidence="3" id="KW-0032">Aminotransferase</keyword>
<dbReference type="UniPathway" id="UPA00528">
    <property type="reaction ID" value="UER00586"/>
</dbReference>
<dbReference type="GO" id="GO:0008483">
    <property type="term" value="F:transaminase activity"/>
    <property type="evidence" value="ECO:0007669"/>
    <property type="project" value="UniProtKB-KW"/>
</dbReference>
<keyword evidence="5" id="KW-0663">Pyridoxal phosphate</keyword>
<dbReference type="GO" id="GO:0042853">
    <property type="term" value="P:L-alanine catabolic process"/>
    <property type="evidence" value="ECO:0007669"/>
    <property type="project" value="UniProtKB-UniPathway"/>
</dbReference>
<dbReference type="EMBL" id="MDYQ01000002">
    <property type="protein sequence ID" value="PRP89553.1"/>
    <property type="molecule type" value="Genomic_DNA"/>
</dbReference>
<keyword evidence="4" id="KW-0808">Transferase</keyword>
<evidence type="ECO:0000256" key="6">
    <source>
        <dbReference type="ARBA" id="ARBA00025785"/>
    </source>
</evidence>
<evidence type="ECO:0000313" key="9">
    <source>
        <dbReference type="Proteomes" id="UP000241769"/>
    </source>
</evidence>
<dbReference type="Gene3D" id="1.10.287.1970">
    <property type="match status" value="1"/>
</dbReference>
<dbReference type="InterPro" id="IPR015424">
    <property type="entry name" value="PyrdxlP-dep_Trfase"/>
</dbReference>
<feature type="domain" description="Aminotransferase class I/classII large" evidence="7">
    <location>
        <begin position="146"/>
        <end position="510"/>
    </location>
</feature>
<gene>
    <name evidence="8" type="ORF">PROFUN_00817</name>
</gene>
<comment type="subunit">
    <text evidence="2">Homodimer.</text>
</comment>
<dbReference type="Pfam" id="PF00155">
    <property type="entry name" value="Aminotran_1_2"/>
    <property type="match status" value="1"/>
</dbReference>
<name>A0A2P6NZZ9_9EUKA</name>
<evidence type="ECO:0000256" key="2">
    <source>
        <dbReference type="ARBA" id="ARBA00011738"/>
    </source>
</evidence>
<dbReference type="PANTHER" id="PTHR11751">
    <property type="entry name" value="ALANINE AMINOTRANSFERASE"/>
    <property type="match status" value="1"/>
</dbReference>
<dbReference type="InterPro" id="IPR015422">
    <property type="entry name" value="PyrdxlP-dep_Trfase_small"/>
</dbReference>
<dbReference type="AlphaFoldDB" id="A0A2P6NZZ9"/>